<evidence type="ECO:0000259" key="3">
    <source>
        <dbReference type="Pfam" id="PF01243"/>
    </source>
</evidence>
<dbReference type="SUPFAM" id="SSF50475">
    <property type="entry name" value="FMN-binding split barrel"/>
    <property type="match status" value="1"/>
</dbReference>
<name>A0A1N6NS54_9MICO</name>
<dbReference type="Proteomes" id="UP000186235">
    <property type="component" value="Unassembled WGS sequence"/>
</dbReference>
<dbReference type="InterPro" id="IPR011576">
    <property type="entry name" value="Pyridox_Oxase_N"/>
</dbReference>
<dbReference type="InterPro" id="IPR012349">
    <property type="entry name" value="Split_barrel_FMN-bd"/>
</dbReference>
<sequence length="169" mass="18530">MSTDARDISRDTVRDVPGRGPRAPLGDPALLDLVAARRQGVLATVKKDGRPQLSNVLYVWDPEDGLARVSVTADRAKTRNAARDPRVSLHVSAEDFAGYAVVEGDAELSAVALDPHDAAADELVETYRAATGGEHPDWEEFRRAMVADRRQVLRVRATKVYGMARLSRR</sequence>
<feature type="region of interest" description="Disordered" evidence="2">
    <location>
        <begin position="1"/>
        <end position="25"/>
    </location>
</feature>
<evidence type="ECO:0000313" key="4">
    <source>
        <dbReference type="EMBL" id="SIP94806.1"/>
    </source>
</evidence>
<organism evidence="4 5">
    <name type="scientific">Cellulosimicrobium aquatile</name>
    <dbReference type="NCBI Taxonomy" id="1612203"/>
    <lineage>
        <taxon>Bacteria</taxon>
        <taxon>Bacillati</taxon>
        <taxon>Actinomycetota</taxon>
        <taxon>Actinomycetes</taxon>
        <taxon>Micrococcales</taxon>
        <taxon>Promicromonosporaceae</taxon>
        <taxon>Cellulosimicrobium</taxon>
    </lineage>
</organism>
<reference evidence="5" key="1">
    <citation type="submission" date="2017-01" db="EMBL/GenBank/DDBJ databases">
        <authorList>
            <person name="Varghese N."/>
            <person name="Submissions S."/>
        </authorList>
    </citation>
    <scope>NUCLEOTIDE SEQUENCE [LARGE SCALE GENOMIC DNA]</scope>
    <source>
        <strain evidence="5">3bp</strain>
    </source>
</reference>
<accession>A0A1N6NS54</accession>
<dbReference type="AlphaFoldDB" id="A0A1N6NS54"/>
<dbReference type="RefSeq" id="WP_083711313.1">
    <property type="nucleotide sequence ID" value="NZ_FTMI01000001.1"/>
</dbReference>
<dbReference type="GO" id="GO:0005829">
    <property type="term" value="C:cytosol"/>
    <property type="evidence" value="ECO:0007669"/>
    <property type="project" value="TreeGrafter"/>
</dbReference>
<evidence type="ECO:0000313" key="5">
    <source>
        <dbReference type="Proteomes" id="UP000186235"/>
    </source>
</evidence>
<evidence type="ECO:0000256" key="2">
    <source>
        <dbReference type="SAM" id="MobiDB-lite"/>
    </source>
</evidence>
<dbReference type="GO" id="GO:0016627">
    <property type="term" value="F:oxidoreductase activity, acting on the CH-CH group of donors"/>
    <property type="evidence" value="ECO:0007669"/>
    <property type="project" value="TreeGrafter"/>
</dbReference>
<keyword evidence="1" id="KW-0560">Oxidoreductase</keyword>
<dbReference type="InterPro" id="IPR052019">
    <property type="entry name" value="F420H2_bilvrd_red/Heme_oxyg"/>
</dbReference>
<dbReference type="InterPro" id="IPR019920">
    <property type="entry name" value="F420-binding_dom_put"/>
</dbReference>
<dbReference type="NCBIfam" id="TIGR03618">
    <property type="entry name" value="Rv1155_F420"/>
    <property type="match status" value="1"/>
</dbReference>
<dbReference type="PANTHER" id="PTHR35176:SF2">
    <property type="entry name" value="F420H(2)-DEPENDENT REDUCTASE RV1155"/>
    <property type="match status" value="1"/>
</dbReference>
<feature type="domain" description="Pyridoxamine 5'-phosphate oxidase N-terminal" evidence="3">
    <location>
        <begin position="28"/>
        <end position="162"/>
    </location>
</feature>
<dbReference type="PANTHER" id="PTHR35176">
    <property type="entry name" value="HEME OXYGENASE HI_0854-RELATED"/>
    <property type="match status" value="1"/>
</dbReference>
<feature type="compositionally biased region" description="Basic and acidic residues" evidence="2">
    <location>
        <begin position="1"/>
        <end position="17"/>
    </location>
</feature>
<dbReference type="Gene3D" id="2.30.110.10">
    <property type="entry name" value="Electron Transport, Fmn-binding Protein, Chain A"/>
    <property type="match status" value="1"/>
</dbReference>
<keyword evidence="5" id="KW-1185">Reference proteome</keyword>
<protein>
    <submittedName>
        <fullName evidence="4">PPOX class probable F420-dependent enzyme</fullName>
    </submittedName>
</protein>
<dbReference type="Pfam" id="PF01243">
    <property type="entry name" value="PNPOx_N"/>
    <property type="match status" value="1"/>
</dbReference>
<evidence type="ECO:0000256" key="1">
    <source>
        <dbReference type="ARBA" id="ARBA00023002"/>
    </source>
</evidence>
<gene>
    <name evidence="4" type="ORF">SAMN05518682_0684</name>
</gene>
<dbReference type="EMBL" id="FTMI01000001">
    <property type="protein sequence ID" value="SIP94806.1"/>
    <property type="molecule type" value="Genomic_DNA"/>
</dbReference>
<proteinExistence type="predicted"/>
<dbReference type="GO" id="GO:0070967">
    <property type="term" value="F:coenzyme F420 binding"/>
    <property type="evidence" value="ECO:0007669"/>
    <property type="project" value="TreeGrafter"/>
</dbReference>